<keyword evidence="3" id="KW-1185">Reference proteome</keyword>
<evidence type="ECO:0000313" key="3">
    <source>
        <dbReference type="Proteomes" id="UP000010411"/>
    </source>
</evidence>
<protein>
    <submittedName>
        <fullName evidence="2">Uncharacterized protein</fullName>
    </submittedName>
</protein>
<comment type="caution">
    <text evidence="2">The sequence shown here is derived from an EMBL/GenBank/DDBJ whole genome shotgun (WGS) entry which is preliminary data.</text>
</comment>
<reference evidence="2 3" key="1">
    <citation type="submission" date="2012-11" db="EMBL/GenBank/DDBJ databases">
        <authorList>
            <person name="Huguet-Tapia J.C."/>
            <person name="Durkin A.S."/>
            <person name="Pettis G.S."/>
            <person name="Badger J.H."/>
        </authorList>
    </citation>
    <scope>NUCLEOTIDE SEQUENCE [LARGE SCALE GENOMIC DNA]</scope>
    <source>
        <strain evidence="2 3">91-03</strain>
    </source>
</reference>
<name>L1L1F9_9ACTN</name>
<dbReference type="EMBL" id="AEJC01000188">
    <property type="protein sequence ID" value="EKX66901.1"/>
    <property type="molecule type" value="Genomic_DNA"/>
</dbReference>
<feature type="transmembrane region" description="Helical" evidence="1">
    <location>
        <begin position="26"/>
        <end position="46"/>
    </location>
</feature>
<sequence>MDADDYVRMTDEERAEFDRRRHSSGLVAAGAAAVALALTLLLLITFGDSPPMCGTGQDMGPC</sequence>
<organism evidence="2 3">
    <name type="scientific">Streptomyces ipomoeae 91-03</name>
    <dbReference type="NCBI Taxonomy" id="698759"/>
    <lineage>
        <taxon>Bacteria</taxon>
        <taxon>Bacillati</taxon>
        <taxon>Actinomycetota</taxon>
        <taxon>Actinomycetes</taxon>
        <taxon>Kitasatosporales</taxon>
        <taxon>Streptomycetaceae</taxon>
        <taxon>Streptomyces</taxon>
    </lineage>
</organism>
<dbReference type="GeneID" id="301697730"/>
<dbReference type="RefSeq" id="WP_009309131.1">
    <property type="nucleotide sequence ID" value="NZ_AEJC01000188.1"/>
</dbReference>
<proteinExistence type="predicted"/>
<gene>
    <name evidence="2" type="ORF">STRIP9103_05694</name>
</gene>
<evidence type="ECO:0000256" key="1">
    <source>
        <dbReference type="SAM" id="Phobius"/>
    </source>
</evidence>
<evidence type="ECO:0000313" key="2">
    <source>
        <dbReference type="EMBL" id="EKX66901.1"/>
    </source>
</evidence>
<keyword evidence="1" id="KW-1133">Transmembrane helix</keyword>
<dbReference type="AlphaFoldDB" id="L1L1F9"/>
<accession>L1L1F9</accession>
<keyword evidence="1" id="KW-0472">Membrane</keyword>
<dbReference type="PATRIC" id="fig|698759.3.peg.2529"/>
<dbReference type="Proteomes" id="UP000010411">
    <property type="component" value="Unassembled WGS sequence"/>
</dbReference>
<keyword evidence="1" id="KW-0812">Transmembrane</keyword>